<keyword evidence="4 12" id="KW-0328">Glycosyltransferase</keyword>
<feature type="transmembrane region" description="Helical" evidence="9">
    <location>
        <begin position="353"/>
        <end position="374"/>
    </location>
</feature>
<organism evidence="12 13">
    <name type="scientific">Anaeramoeba flamelloides</name>
    <dbReference type="NCBI Taxonomy" id="1746091"/>
    <lineage>
        <taxon>Eukaryota</taxon>
        <taxon>Metamonada</taxon>
        <taxon>Anaeramoebidae</taxon>
        <taxon>Anaeramoeba</taxon>
    </lineage>
</organism>
<evidence type="ECO:0000256" key="6">
    <source>
        <dbReference type="ARBA" id="ARBA00022692"/>
    </source>
</evidence>
<dbReference type="InterPro" id="IPR032421">
    <property type="entry name" value="PMT_4TMC"/>
</dbReference>
<accession>A0AAV8A0T4</accession>
<sequence length="457" mass="53730">MSSIARQFGYDPYSSEYEKIGDNYNTNDYLKLRFQPAFISALIPTILYLSLRISKISKLCSILGAVMIIFENSIITESRIIVMDAFLLFFVSLVIFFTTSSFKAPTFSIRRFLLFSLSGLALGCGISTKLTTLGTFMAVGILQLFQITILQKQNKRKLSILVKDLIFRGVAFLLPIAVIILISYYFHFNINLYKNSENSRHSTLFNNKYFDNENFSFPSDHFSYLPFFQTLIELNKVMNKSNMRISSYHIFASSWAEWPLLNSKAIIFWDSLNEQNLKQQTDMHDNKESFFVCIGNVFVYYLVFFLLVSFCIYAILIAFYKLFIFFVRKDDRNTLIFNKLSKISRFNKKIKNYYPYLFFYSMGYFCNLIPFALINRSAYLYHYFPSLIFGIMFSATLIEIFLDIFLANFKKIRLLLIISCCLLIFFGWLFFIPFIYSTPISIKQFEKRVWGGNWFRL</sequence>
<dbReference type="PANTHER" id="PTHR10050">
    <property type="entry name" value="DOLICHYL-PHOSPHATE-MANNOSE--PROTEIN MANNOSYLTRANSFERASE"/>
    <property type="match status" value="1"/>
</dbReference>
<feature type="transmembrane region" description="Helical" evidence="9">
    <location>
        <begin position="298"/>
        <end position="323"/>
    </location>
</feature>
<evidence type="ECO:0000256" key="1">
    <source>
        <dbReference type="ARBA" id="ARBA00004127"/>
    </source>
</evidence>
<proteinExistence type="inferred from homology"/>
<feature type="transmembrane region" description="Helical" evidence="9">
    <location>
        <begin position="380"/>
        <end position="402"/>
    </location>
</feature>
<gene>
    <name evidence="12" type="ORF">M0812_00351</name>
</gene>
<protein>
    <submittedName>
        <fullName evidence="12">Dolichyl-phosphate-mannose--protein mannosyltransferase</fullName>
    </submittedName>
</protein>
<dbReference type="Pfam" id="PF02366">
    <property type="entry name" value="PMT"/>
    <property type="match status" value="1"/>
</dbReference>
<dbReference type="GO" id="GO:0012505">
    <property type="term" value="C:endomembrane system"/>
    <property type="evidence" value="ECO:0007669"/>
    <property type="project" value="UniProtKB-SubCell"/>
</dbReference>
<evidence type="ECO:0000256" key="5">
    <source>
        <dbReference type="ARBA" id="ARBA00022679"/>
    </source>
</evidence>
<dbReference type="Pfam" id="PF16192">
    <property type="entry name" value="PMT_4TMC"/>
    <property type="match status" value="1"/>
</dbReference>
<dbReference type="InterPro" id="IPR027005">
    <property type="entry name" value="PMT-like"/>
</dbReference>
<keyword evidence="7 9" id="KW-1133">Transmembrane helix</keyword>
<feature type="transmembrane region" description="Helical" evidence="9">
    <location>
        <begin position="165"/>
        <end position="186"/>
    </location>
</feature>
<evidence type="ECO:0000256" key="3">
    <source>
        <dbReference type="ARBA" id="ARBA00007222"/>
    </source>
</evidence>
<comment type="similarity">
    <text evidence="3">Belongs to the glycosyltransferase 39 family.</text>
</comment>
<keyword evidence="8 9" id="KW-0472">Membrane</keyword>
<evidence type="ECO:0000256" key="2">
    <source>
        <dbReference type="ARBA" id="ARBA00004922"/>
    </source>
</evidence>
<name>A0AAV8A0T4_9EUKA</name>
<dbReference type="GO" id="GO:0004169">
    <property type="term" value="F:dolichyl-phosphate-mannose-protein mannosyltransferase activity"/>
    <property type="evidence" value="ECO:0007669"/>
    <property type="project" value="TreeGrafter"/>
</dbReference>
<reference evidence="12" key="1">
    <citation type="submission" date="2022-08" db="EMBL/GenBank/DDBJ databases">
        <title>Novel sulphate-reducing endosymbionts in the free-living metamonad Anaeramoeba.</title>
        <authorList>
            <person name="Jerlstrom-Hultqvist J."/>
            <person name="Cepicka I."/>
            <person name="Gallot-Lavallee L."/>
            <person name="Salas-Leiva D."/>
            <person name="Curtis B.A."/>
            <person name="Zahonova K."/>
            <person name="Pipaliya S."/>
            <person name="Dacks J."/>
            <person name="Roger A.J."/>
        </authorList>
    </citation>
    <scope>NUCLEOTIDE SEQUENCE</scope>
    <source>
        <strain evidence="12">Busselton2</strain>
    </source>
</reference>
<feature type="domain" description="Protein O-mannosyl-transferase C-terminal four TM" evidence="11">
    <location>
        <begin position="227"/>
        <end position="454"/>
    </location>
</feature>
<dbReference type="GO" id="GO:0016020">
    <property type="term" value="C:membrane"/>
    <property type="evidence" value="ECO:0007669"/>
    <property type="project" value="InterPro"/>
</dbReference>
<comment type="subcellular location">
    <subcellularLocation>
        <location evidence="1">Endomembrane system</location>
        <topology evidence="1">Multi-pass membrane protein</topology>
    </subcellularLocation>
</comment>
<comment type="caution">
    <text evidence="12">The sequence shown here is derived from an EMBL/GenBank/DDBJ whole genome shotgun (WGS) entry which is preliminary data.</text>
</comment>
<evidence type="ECO:0000313" key="12">
    <source>
        <dbReference type="EMBL" id="KAJ3447878.1"/>
    </source>
</evidence>
<feature type="transmembrane region" description="Helical" evidence="9">
    <location>
        <begin position="81"/>
        <end position="100"/>
    </location>
</feature>
<dbReference type="AlphaFoldDB" id="A0AAV8A0T4"/>
<feature type="transmembrane region" description="Helical" evidence="9">
    <location>
        <begin position="112"/>
        <end position="130"/>
    </location>
</feature>
<evidence type="ECO:0000256" key="9">
    <source>
        <dbReference type="SAM" id="Phobius"/>
    </source>
</evidence>
<feature type="transmembrane region" description="Helical" evidence="9">
    <location>
        <begin position="32"/>
        <end position="49"/>
    </location>
</feature>
<keyword evidence="5" id="KW-0808">Transferase</keyword>
<keyword evidence="6 9" id="KW-0812">Transmembrane</keyword>
<comment type="pathway">
    <text evidence="2">Protein modification; protein glycosylation.</text>
</comment>
<dbReference type="Proteomes" id="UP001146793">
    <property type="component" value="Unassembled WGS sequence"/>
</dbReference>
<evidence type="ECO:0000313" key="13">
    <source>
        <dbReference type="Proteomes" id="UP001146793"/>
    </source>
</evidence>
<evidence type="ECO:0000256" key="4">
    <source>
        <dbReference type="ARBA" id="ARBA00022676"/>
    </source>
</evidence>
<evidence type="ECO:0000256" key="8">
    <source>
        <dbReference type="ARBA" id="ARBA00023136"/>
    </source>
</evidence>
<dbReference type="InterPro" id="IPR003342">
    <property type="entry name" value="ArnT-like_N"/>
</dbReference>
<feature type="transmembrane region" description="Helical" evidence="9">
    <location>
        <begin position="414"/>
        <end position="436"/>
    </location>
</feature>
<feature type="domain" description="ArnT-like N-terminal" evidence="10">
    <location>
        <begin position="8"/>
        <end position="189"/>
    </location>
</feature>
<evidence type="ECO:0000259" key="11">
    <source>
        <dbReference type="Pfam" id="PF16192"/>
    </source>
</evidence>
<dbReference type="EMBL" id="JANTQA010000015">
    <property type="protein sequence ID" value="KAJ3447878.1"/>
    <property type="molecule type" value="Genomic_DNA"/>
</dbReference>
<evidence type="ECO:0000259" key="10">
    <source>
        <dbReference type="Pfam" id="PF02366"/>
    </source>
</evidence>
<evidence type="ECO:0000256" key="7">
    <source>
        <dbReference type="ARBA" id="ARBA00022989"/>
    </source>
</evidence>
<dbReference type="PANTHER" id="PTHR10050:SF46">
    <property type="entry name" value="PROTEIN O-MANNOSYL-TRANSFERASE 2"/>
    <property type="match status" value="1"/>
</dbReference>